<dbReference type="GO" id="GO:0015421">
    <property type="term" value="F:ABC-type oligopeptide transporter activity"/>
    <property type="evidence" value="ECO:0007669"/>
    <property type="project" value="TreeGrafter"/>
</dbReference>
<accession>A0A059NX65</accession>
<dbReference type="InterPro" id="IPR027417">
    <property type="entry name" value="P-loop_NTPase"/>
</dbReference>
<dbReference type="FunFam" id="3.40.50.300:FF:000221">
    <property type="entry name" value="Multidrug ABC transporter ATP-binding protein"/>
    <property type="match status" value="1"/>
</dbReference>
<keyword evidence="4 9" id="KW-0812">Transmembrane</keyword>
<organism evidence="12 13">
    <name type="scientific">Halobacillus karajensis</name>
    <dbReference type="NCBI Taxonomy" id="195088"/>
    <lineage>
        <taxon>Bacteria</taxon>
        <taxon>Bacillati</taxon>
        <taxon>Bacillota</taxon>
        <taxon>Bacilli</taxon>
        <taxon>Bacillales</taxon>
        <taxon>Bacillaceae</taxon>
        <taxon>Halobacillus</taxon>
    </lineage>
</organism>
<dbReference type="RefSeq" id="WP_035506988.1">
    <property type="nucleotide sequence ID" value="NZ_CCDH010000001.1"/>
</dbReference>
<comment type="caution">
    <text evidence="12">The sequence shown here is derived from an EMBL/GenBank/DDBJ whole genome shotgun (WGS) entry which is preliminary data.</text>
</comment>
<keyword evidence="13" id="KW-1185">Reference proteome</keyword>
<dbReference type="SUPFAM" id="SSF90123">
    <property type="entry name" value="ABC transporter transmembrane region"/>
    <property type="match status" value="1"/>
</dbReference>
<evidence type="ECO:0000313" key="12">
    <source>
        <dbReference type="EMBL" id="CDQ23298.1"/>
    </source>
</evidence>
<reference evidence="12 13" key="2">
    <citation type="submission" date="2014-05" db="EMBL/GenBank/DDBJ databases">
        <title>Draft genome sequence of Halobacillus karajensis HK-03.</title>
        <authorList>
            <person name="Khelaifia S."/>
            <person name="Croce O."/>
            <person name="Lagier J.C."/>
            <person name="Raoult D."/>
        </authorList>
    </citation>
    <scope>NUCLEOTIDE SEQUENCE [LARGE SCALE GENOMIC DNA]</scope>
    <source>
        <strain evidence="12 13">HD-03</strain>
    </source>
</reference>
<dbReference type="InterPro" id="IPR011527">
    <property type="entry name" value="ABC1_TM_dom"/>
</dbReference>
<dbReference type="Gene3D" id="1.20.1560.10">
    <property type="entry name" value="ABC transporter type 1, transmembrane domain"/>
    <property type="match status" value="1"/>
</dbReference>
<sequence length="567" mass="63270">MRTIFSYTFPYKRSAFIALFLMLIELTVELVQPLVMAKIIDDGILAGDFYVVLTWGGGLLGLSLLAFTAGVTNSFFAADLSQGVGYDLRKELFTSVQKFSDHHFRHLPTPSLVTRITNDVIQIQNLLFMFVRIGLRAPLFIMFALVMAFTIDVQLALILLGSVPVFLLFLYFILTKGVQWFKGVQQRLDALNTIIRENLSGIRLIKGFNRKSYEEKRFHQANKSLVHQNKKALWLMEVAMPVVMFGMNIVILIILFIGAQMLNSAAVEAGELVAMVNYATRILFTFSVFTFLIMVISRGQASASRIEDVLLQQNSQETQGKSETLKGNVRFSGISFKQGEQTILQDITFQVEAGKTVGIIGETGAGKTSLLNLIPRLYEKNGGQLFLDEEEIENLDVKNVRGQISLVPQEVHLFSGTVRENIGWGKKGASLQEIEEAAKQAQIHDFIASLPNGYDTEIGQKGIVFSGGQKQRLSIARALIRKPSILILDDSTSALDAHTEERLLETLEEQSCTVFIVAQKVSSIQNADVILFLHNGQIKAQGTHENLLRQNEDYAEIHRSQQEGVMA</sequence>
<evidence type="ECO:0000313" key="13">
    <source>
        <dbReference type="Proteomes" id="UP000028868"/>
    </source>
</evidence>
<keyword evidence="5" id="KW-0547">Nucleotide-binding</keyword>
<dbReference type="CDD" id="cd18548">
    <property type="entry name" value="ABC_6TM_Tm287_like"/>
    <property type="match status" value="1"/>
</dbReference>
<dbReference type="PANTHER" id="PTHR43394">
    <property type="entry name" value="ATP-DEPENDENT PERMEASE MDL1, MITOCHONDRIAL"/>
    <property type="match status" value="1"/>
</dbReference>
<evidence type="ECO:0000259" key="10">
    <source>
        <dbReference type="PROSITE" id="PS50893"/>
    </source>
</evidence>
<dbReference type="InterPro" id="IPR003439">
    <property type="entry name" value="ABC_transporter-like_ATP-bd"/>
</dbReference>
<dbReference type="Gene3D" id="3.40.50.300">
    <property type="entry name" value="P-loop containing nucleotide triphosphate hydrolases"/>
    <property type="match status" value="1"/>
</dbReference>
<keyword evidence="7 9" id="KW-1133">Transmembrane helix</keyword>
<dbReference type="EMBL" id="CCDI010000001">
    <property type="protein sequence ID" value="CDQ23298.1"/>
    <property type="molecule type" value="Genomic_DNA"/>
</dbReference>
<evidence type="ECO:0000256" key="3">
    <source>
        <dbReference type="ARBA" id="ARBA00022475"/>
    </source>
</evidence>
<comment type="subcellular location">
    <subcellularLocation>
        <location evidence="1">Cell membrane</location>
        <topology evidence="1">Multi-pass membrane protein</topology>
    </subcellularLocation>
</comment>
<feature type="transmembrane region" description="Helical" evidence="9">
    <location>
        <begin position="232"/>
        <end position="258"/>
    </location>
</feature>
<evidence type="ECO:0000259" key="11">
    <source>
        <dbReference type="PROSITE" id="PS50929"/>
    </source>
</evidence>
<dbReference type="SUPFAM" id="SSF52540">
    <property type="entry name" value="P-loop containing nucleoside triphosphate hydrolases"/>
    <property type="match status" value="1"/>
</dbReference>
<gene>
    <name evidence="12" type="ORF">BN983_01521</name>
</gene>
<evidence type="ECO:0000256" key="2">
    <source>
        <dbReference type="ARBA" id="ARBA00022448"/>
    </source>
</evidence>
<name>A0A059NX65_9BACI</name>
<feature type="domain" description="ABC transmembrane type-1" evidence="11">
    <location>
        <begin position="16"/>
        <end position="298"/>
    </location>
</feature>
<dbReference type="PROSITE" id="PS50893">
    <property type="entry name" value="ABC_TRANSPORTER_2"/>
    <property type="match status" value="1"/>
</dbReference>
<keyword evidence="6 12" id="KW-0067">ATP-binding</keyword>
<dbReference type="InterPro" id="IPR003593">
    <property type="entry name" value="AAA+_ATPase"/>
</dbReference>
<dbReference type="InterPro" id="IPR039421">
    <property type="entry name" value="Type_1_exporter"/>
</dbReference>
<feature type="transmembrane region" description="Helical" evidence="9">
    <location>
        <begin position="49"/>
        <end position="71"/>
    </location>
</feature>
<dbReference type="GO" id="GO:0005524">
    <property type="term" value="F:ATP binding"/>
    <property type="evidence" value="ECO:0007669"/>
    <property type="project" value="UniProtKB-KW"/>
</dbReference>
<keyword evidence="8 9" id="KW-0472">Membrane</keyword>
<dbReference type="PROSITE" id="PS00211">
    <property type="entry name" value="ABC_TRANSPORTER_1"/>
    <property type="match status" value="1"/>
</dbReference>
<dbReference type="InterPro" id="IPR036640">
    <property type="entry name" value="ABC1_TM_sf"/>
</dbReference>
<dbReference type="PROSITE" id="PS50929">
    <property type="entry name" value="ABC_TM1F"/>
    <property type="match status" value="1"/>
</dbReference>
<dbReference type="Proteomes" id="UP000028868">
    <property type="component" value="Unassembled WGS sequence"/>
</dbReference>
<dbReference type="GO" id="GO:0005886">
    <property type="term" value="C:plasma membrane"/>
    <property type="evidence" value="ECO:0007669"/>
    <property type="project" value="UniProtKB-SubCell"/>
</dbReference>
<dbReference type="Pfam" id="PF00005">
    <property type="entry name" value="ABC_tran"/>
    <property type="match status" value="1"/>
</dbReference>
<dbReference type="Pfam" id="PF00664">
    <property type="entry name" value="ABC_membrane"/>
    <property type="match status" value="1"/>
</dbReference>
<dbReference type="GO" id="GO:0016887">
    <property type="term" value="F:ATP hydrolysis activity"/>
    <property type="evidence" value="ECO:0007669"/>
    <property type="project" value="InterPro"/>
</dbReference>
<feature type="transmembrane region" description="Helical" evidence="9">
    <location>
        <begin position="155"/>
        <end position="174"/>
    </location>
</feature>
<protein>
    <submittedName>
        <fullName evidence="12">Multidrug export ATP-binding/permease protein</fullName>
    </submittedName>
</protein>
<evidence type="ECO:0000256" key="6">
    <source>
        <dbReference type="ARBA" id="ARBA00022840"/>
    </source>
</evidence>
<evidence type="ECO:0000256" key="7">
    <source>
        <dbReference type="ARBA" id="ARBA00022989"/>
    </source>
</evidence>
<dbReference type="SMART" id="SM00382">
    <property type="entry name" value="AAA"/>
    <property type="match status" value="1"/>
</dbReference>
<evidence type="ECO:0000256" key="9">
    <source>
        <dbReference type="SAM" id="Phobius"/>
    </source>
</evidence>
<keyword evidence="2" id="KW-0813">Transport</keyword>
<evidence type="ECO:0000256" key="8">
    <source>
        <dbReference type="ARBA" id="ARBA00023136"/>
    </source>
</evidence>
<evidence type="ECO:0000256" key="5">
    <source>
        <dbReference type="ARBA" id="ARBA00022741"/>
    </source>
</evidence>
<feature type="domain" description="ABC transporter" evidence="10">
    <location>
        <begin position="329"/>
        <end position="560"/>
    </location>
</feature>
<dbReference type="InterPro" id="IPR017871">
    <property type="entry name" value="ABC_transporter-like_CS"/>
</dbReference>
<feature type="transmembrane region" description="Helical" evidence="9">
    <location>
        <begin position="126"/>
        <end position="149"/>
    </location>
</feature>
<evidence type="ECO:0000256" key="4">
    <source>
        <dbReference type="ARBA" id="ARBA00022692"/>
    </source>
</evidence>
<keyword evidence="3" id="KW-1003">Cell membrane</keyword>
<proteinExistence type="predicted"/>
<dbReference type="AlphaFoldDB" id="A0A059NX65"/>
<evidence type="ECO:0000256" key="1">
    <source>
        <dbReference type="ARBA" id="ARBA00004651"/>
    </source>
</evidence>
<feature type="transmembrane region" description="Helical" evidence="9">
    <location>
        <begin position="278"/>
        <end position="296"/>
    </location>
</feature>
<dbReference type="PANTHER" id="PTHR43394:SF1">
    <property type="entry name" value="ATP-BINDING CASSETTE SUB-FAMILY B MEMBER 10, MITOCHONDRIAL"/>
    <property type="match status" value="1"/>
</dbReference>
<reference evidence="13" key="1">
    <citation type="submission" date="2014-03" db="EMBL/GenBank/DDBJ databases">
        <authorList>
            <person name="Urmite Genomes U."/>
        </authorList>
    </citation>
    <scope>NUCLEOTIDE SEQUENCE [LARGE SCALE GENOMIC DNA]</scope>
    <source>
        <strain evidence="13">HD-03</strain>
    </source>
</reference>